<evidence type="ECO:0000256" key="5">
    <source>
        <dbReference type="ARBA" id="ARBA00023212"/>
    </source>
</evidence>
<reference evidence="10" key="1">
    <citation type="submission" date="2025-08" db="UniProtKB">
        <authorList>
            <consortium name="RefSeq"/>
        </authorList>
    </citation>
    <scope>IDENTIFICATION</scope>
    <source>
        <tissue evidence="10">Spleen</tissue>
    </source>
</reference>
<comment type="subcellular location">
    <subcellularLocation>
        <location evidence="1 7">Cytoplasm</location>
        <location evidence="1 7">Cytoskeleton</location>
    </subcellularLocation>
</comment>
<dbReference type="GO" id="GO:0005737">
    <property type="term" value="C:cytoplasm"/>
    <property type="evidence" value="ECO:0007669"/>
    <property type="project" value="TreeGrafter"/>
</dbReference>
<dbReference type="InterPro" id="IPR038386">
    <property type="entry name" value="Beta-thymosin_sf"/>
</dbReference>
<sequence length="42" mass="4766">MADKPDMAEIAGFNKAKLKTMETQEKNTLPTKETIEQEKQAK</sequence>
<dbReference type="PIRSF" id="PIRSF001828">
    <property type="entry name" value="Thymosin_beta"/>
    <property type="match status" value="1"/>
</dbReference>
<name>A0A6J3Q989_TURTR</name>
<evidence type="ECO:0000256" key="3">
    <source>
        <dbReference type="ARBA" id="ARBA00022490"/>
    </source>
</evidence>
<dbReference type="GO" id="GO:0030334">
    <property type="term" value="P:regulation of cell migration"/>
    <property type="evidence" value="ECO:0007669"/>
    <property type="project" value="TreeGrafter"/>
</dbReference>
<evidence type="ECO:0000256" key="4">
    <source>
        <dbReference type="ARBA" id="ARBA00023203"/>
    </source>
</evidence>
<evidence type="ECO:0000313" key="9">
    <source>
        <dbReference type="Proteomes" id="UP000245320"/>
    </source>
</evidence>
<evidence type="ECO:0000256" key="1">
    <source>
        <dbReference type="ARBA" id="ARBA00004245"/>
    </source>
</evidence>
<dbReference type="GeneID" id="117308692"/>
<keyword evidence="9" id="KW-1185">Reference proteome</keyword>
<keyword evidence="4 7" id="KW-0009">Actin-binding</keyword>
<evidence type="ECO:0000256" key="2">
    <source>
        <dbReference type="ARBA" id="ARBA00009511"/>
    </source>
</evidence>
<dbReference type="InterPro" id="IPR001152">
    <property type="entry name" value="Beta-thymosin"/>
</dbReference>
<comment type="function">
    <text evidence="6 7">Plays an important role in the organization of the cytoskeleton. Binds to and sequesters actin monomers (G actin) and therefore inhibits actin polymerization.</text>
</comment>
<dbReference type="AlphaFoldDB" id="A0A6J3Q989"/>
<dbReference type="InParanoid" id="A0A6J3Q989"/>
<gene>
    <name evidence="10" type="primary">LOC117308692</name>
</gene>
<accession>A0A6J3Q989</accession>
<keyword evidence="5 7" id="KW-0206">Cytoskeleton</keyword>
<dbReference type="GO" id="GO:0007015">
    <property type="term" value="P:actin filament organization"/>
    <property type="evidence" value="ECO:0007669"/>
    <property type="project" value="UniProtKB-UniRule"/>
</dbReference>
<dbReference type="FunFam" id="1.20.5.520:FF:000001">
    <property type="entry name" value="Thymosin beta"/>
    <property type="match status" value="1"/>
</dbReference>
<proteinExistence type="inferred from homology"/>
<dbReference type="GO" id="GO:0005856">
    <property type="term" value="C:cytoskeleton"/>
    <property type="evidence" value="ECO:0007669"/>
    <property type="project" value="UniProtKB-SubCell"/>
</dbReference>
<dbReference type="OrthoDB" id="2151618at2759"/>
<feature type="compositionally biased region" description="Basic and acidic residues" evidence="8">
    <location>
        <begin position="33"/>
        <end position="42"/>
    </location>
</feature>
<dbReference type="PANTHER" id="PTHR12021:SF10">
    <property type="entry name" value="THYMOSIN BETA-10"/>
    <property type="match status" value="1"/>
</dbReference>
<dbReference type="Proteomes" id="UP000245320">
    <property type="component" value="Chromosome 17"/>
</dbReference>
<dbReference type="SMART" id="SM00152">
    <property type="entry name" value="THY"/>
    <property type="match status" value="1"/>
</dbReference>
<dbReference type="GO" id="GO:0003785">
    <property type="term" value="F:actin monomer binding"/>
    <property type="evidence" value="ECO:0007669"/>
    <property type="project" value="UniProtKB-UniRule"/>
</dbReference>
<evidence type="ECO:0000256" key="7">
    <source>
        <dbReference type="PIRNR" id="PIRNR001828"/>
    </source>
</evidence>
<feature type="region of interest" description="Disordered" evidence="8">
    <location>
        <begin position="21"/>
        <end position="42"/>
    </location>
</feature>
<evidence type="ECO:0000313" key="10">
    <source>
        <dbReference type="RefSeq" id="XP_033698955.1"/>
    </source>
</evidence>
<evidence type="ECO:0000256" key="8">
    <source>
        <dbReference type="SAM" id="MobiDB-lite"/>
    </source>
</evidence>
<dbReference type="Gene3D" id="1.20.5.520">
    <property type="entry name" value="Single helix bin"/>
    <property type="match status" value="1"/>
</dbReference>
<protein>
    <recommendedName>
        <fullName evidence="7">Thymosin beta</fullName>
    </recommendedName>
</protein>
<keyword evidence="3 7" id="KW-0963">Cytoplasm</keyword>
<organism evidence="9 10">
    <name type="scientific">Tursiops truncatus</name>
    <name type="common">Atlantic bottle-nosed dolphin</name>
    <name type="synonym">Delphinus truncatus</name>
    <dbReference type="NCBI Taxonomy" id="9739"/>
    <lineage>
        <taxon>Eukaryota</taxon>
        <taxon>Metazoa</taxon>
        <taxon>Chordata</taxon>
        <taxon>Craniata</taxon>
        <taxon>Vertebrata</taxon>
        <taxon>Euteleostomi</taxon>
        <taxon>Mammalia</taxon>
        <taxon>Eutheria</taxon>
        <taxon>Laurasiatheria</taxon>
        <taxon>Artiodactyla</taxon>
        <taxon>Whippomorpha</taxon>
        <taxon>Cetacea</taxon>
        <taxon>Odontoceti</taxon>
        <taxon>Delphinidae</taxon>
        <taxon>Tursiops</taxon>
    </lineage>
</organism>
<comment type="similarity">
    <text evidence="2 7">Belongs to the thymosin beta family.</text>
</comment>
<dbReference type="RefSeq" id="XP_033698955.1">
    <property type="nucleotide sequence ID" value="XM_033843064.1"/>
</dbReference>
<evidence type="ECO:0000256" key="6">
    <source>
        <dbReference type="ARBA" id="ARBA00025497"/>
    </source>
</evidence>
<dbReference type="Pfam" id="PF01290">
    <property type="entry name" value="Thymosin"/>
    <property type="match status" value="1"/>
</dbReference>
<dbReference type="PANTHER" id="PTHR12021">
    <property type="entry name" value="THYMOSIN BETA"/>
    <property type="match status" value="1"/>
</dbReference>